<dbReference type="EMBL" id="HBFD01003215">
    <property type="protein sequence ID" value="CAD8716966.1"/>
    <property type="molecule type" value="Transcribed_RNA"/>
</dbReference>
<sequence>MPGCITDSDIDKFNNKVRTIHNDSLVQYNSNNSITRSSDIGSSYTNSSDITGPSIDLFYDSDDERNMIEAILNDGFTSDENSNSTPDVIIQDPVNEILCCEPCANNIQRIIEQPEDEKLYIEQPLVEANNEILLGWMEHLVTNDANNDNNISIIFNTSQNNSEPNQKKKKKLISVKALKRAFGFSA</sequence>
<protein>
    <submittedName>
        <fullName evidence="1">Uncharacterized protein</fullName>
    </submittedName>
</protein>
<evidence type="ECO:0000313" key="1">
    <source>
        <dbReference type="EMBL" id="CAD8716966.1"/>
    </source>
</evidence>
<reference evidence="1" key="1">
    <citation type="submission" date="2021-01" db="EMBL/GenBank/DDBJ databases">
        <authorList>
            <person name="Corre E."/>
            <person name="Pelletier E."/>
            <person name="Niang G."/>
            <person name="Scheremetjew M."/>
            <person name="Finn R."/>
            <person name="Kale V."/>
            <person name="Holt S."/>
            <person name="Cochrane G."/>
            <person name="Meng A."/>
            <person name="Brown T."/>
            <person name="Cohen L."/>
        </authorList>
    </citation>
    <scope>NUCLEOTIDE SEQUENCE</scope>
    <source>
        <strain evidence="1">UTEXLB2642</strain>
    </source>
</reference>
<dbReference type="AlphaFoldDB" id="A0A7S0XE62"/>
<proteinExistence type="predicted"/>
<name>A0A7S0XE62_9STRA</name>
<gene>
    <name evidence="1" type="ORF">CNEB1095_LOCUS2109</name>
</gene>
<accession>A0A7S0XE62</accession>
<organism evidence="1">
    <name type="scientific">Chromulina nebulosa</name>
    <dbReference type="NCBI Taxonomy" id="96789"/>
    <lineage>
        <taxon>Eukaryota</taxon>
        <taxon>Sar</taxon>
        <taxon>Stramenopiles</taxon>
        <taxon>Ochrophyta</taxon>
        <taxon>Chrysophyceae</taxon>
        <taxon>Chromulinales</taxon>
        <taxon>Chromulinaceae</taxon>
        <taxon>Chromulina</taxon>
    </lineage>
</organism>